<sequence>MWKPKQRCKRQRNSLTPALSALIARVSPQLDPSAPLRFLLSFATQQTAAEGVDESNGDGASPVIEGEGIIRLCKELGDNVSGCDLWEIARRIPRSRSTPDCIDVTELCFAIDQAAAPLSVHDRRRGVGSKIPMDENAPLLKYYKGDRFASLLECTNGADVGKEWCEFLTCATSPLPMTLRVHRNERVMVSIANEFLKNDPTVSSVLRPVVPLMPTSVALFGCSHAAYHADSYVEHICRTLHAASAVSFQEVVSALPVIVAGIQPHHTVLDMCAAPGSKTLQALDEMLKNGWNSSAVSSGVMVANEKDRVKATQTLPARLKRYHAPNVICTRCDAVQWPRLLCPTTQGDMHLGERRFDRVICDVPCSGDGTLRKEPSLASSWSAGYVKSLLPTQRALLRRGLDLLETDGILVYSTCSLQPKEDEEVVCAGLELFGDAVELLDVSSILRECGVQLHSFGGLLSPDTTHLRNSVLPNSYDGRKVLRVLPHKDDTGGFFIAAFRKLSGPVPVSPPVQIRKLNHWMKGKLWLQVAKEDEVWCNITDFYGIDRNDGDSFHYYGEEEGEQGGLQHREDRRGDSKFGLVPVYHLNPNGGPYRRIVLMTLAAARMLFGTRPYKGPGVEIVSAGVRAFEAYDGKFLWDATCRWRAVVESASYLSSIAHARKIVINADHHPQVVKDLLSNGFVWLHEQWRCVLCQDASTTDGDLDKGSSFLRSTNSLKDLLALRDGEGEGMLKVQELLNECVVVGGVLLGLEGGKLAHREGPWWLSGTLSRTKLEVAIDVSLRAFGLLSFLGITSEERACPPDVRDP</sequence>
<proteinExistence type="inferred from homology"/>
<dbReference type="InterPro" id="IPR001678">
    <property type="entry name" value="MeTrfase_RsmB-F_NOP2_dom"/>
</dbReference>
<gene>
    <name evidence="7" type="ORF">TEOVI_000511700</name>
</gene>
<dbReference type="PRINTS" id="PR02008">
    <property type="entry name" value="RCMTFAMILY"/>
</dbReference>
<evidence type="ECO:0000256" key="5">
    <source>
        <dbReference type="PROSITE-ProRule" id="PRU01023"/>
    </source>
</evidence>
<evidence type="ECO:0000313" key="8">
    <source>
        <dbReference type="Proteomes" id="UP000195570"/>
    </source>
</evidence>
<dbReference type="InterPro" id="IPR049560">
    <property type="entry name" value="MeTrfase_RsmB-F_NOP2_cat"/>
</dbReference>
<evidence type="ECO:0000256" key="3">
    <source>
        <dbReference type="ARBA" id="ARBA00022691"/>
    </source>
</evidence>
<evidence type="ECO:0000256" key="2">
    <source>
        <dbReference type="ARBA" id="ARBA00022679"/>
    </source>
</evidence>
<dbReference type="PANTHER" id="PTHR22808:SF10">
    <property type="entry name" value="PUTATIVE-RELATED"/>
    <property type="match status" value="1"/>
</dbReference>
<dbReference type="GO" id="GO:0008173">
    <property type="term" value="F:RNA methyltransferase activity"/>
    <property type="evidence" value="ECO:0007669"/>
    <property type="project" value="InterPro"/>
</dbReference>
<feature type="binding site" evidence="5">
    <location>
        <position position="305"/>
    </location>
    <ligand>
        <name>S-adenosyl-L-methionine</name>
        <dbReference type="ChEBI" id="CHEBI:59789"/>
    </ligand>
</feature>
<keyword evidence="8" id="KW-1185">Reference proteome</keyword>
<dbReference type="EC" id="2.1.1.202" evidence="7"/>
<dbReference type="GO" id="GO:0001510">
    <property type="term" value="P:RNA methylation"/>
    <property type="evidence" value="ECO:0007669"/>
    <property type="project" value="InterPro"/>
</dbReference>
<organism evidence="7 8">
    <name type="scientific">Trypanosoma equiperdum</name>
    <dbReference type="NCBI Taxonomy" id="5694"/>
    <lineage>
        <taxon>Eukaryota</taxon>
        <taxon>Discoba</taxon>
        <taxon>Euglenozoa</taxon>
        <taxon>Kinetoplastea</taxon>
        <taxon>Metakinetoplastina</taxon>
        <taxon>Trypanosomatida</taxon>
        <taxon>Trypanosomatidae</taxon>
        <taxon>Trypanosoma</taxon>
    </lineage>
</organism>
<evidence type="ECO:0000259" key="6">
    <source>
        <dbReference type="PROSITE" id="PS51686"/>
    </source>
</evidence>
<accession>A0A1G4HY69</accession>
<evidence type="ECO:0000256" key="4">
    <source>
        <dbReference type="ARBA" id="ARBA00022884"/>
    </source>
</evidence>
<dbReference type="Pfam" id="PF01189">
    <property type="entry name" value="Methyltr_RsmB-F"/>
    <property type="match status" value="1"/>
</dbReference>
<dbReference type="RefSeq" id="XP_067076029.1">
    <property type="nucleotide sequence ID" value="XM_067219928.1"/>
</dbReference>
<protein>
    <submittedName>
        <fullName evidence="7">Multisite-specific tRNA:(Cytosine-C(5))-methyltransferase, putative</fullName>
        <ecNumber evidence="7">2.1.1.202</ecNumber>
    </submittedName>
</protein>
<feature type="active site" description="Nucleophile" evidence="5">
    <location>
        <position position="415"/>
    </location>
</feature>
<keyword evidence="2 5" id="KW-0808">Transferase</keyword>
<dbReference type="InterPro" id="IPR023267">
    <property type="entry name" value="RCMT"/>
</dbReference>
<feature type="binding site" evidence="5">
    <location>
        <begin position="272"/>
        <end position="278"/>
    </location>
    <ligand>
        <name>S-adenosyl-L-methionine</name>
        <dbReference type="ChEBI" id="CHEBI:59789"/>
    </ligand>
</feature>
<dbReference type="PANTHER" id="PTHR22808">
    <property type="entry name" value="NCL1 YEAST -RELATED NOL1/NOP2/FMU SUN DOMAIN-CONTAINING"/>
    <property type="match status" value="1"/>
</dbReference>
<reference evidence="7" key="1">
    <citation type="submission" date="2016-09" db="EMBL/GenBank/DDBJ databases">
        <authorList>
            <person name="Hebert L."/>
            <person name="Moumen B."/>
        </authorList>
    </citation>
    <scope>NUCLEOTIDE SEQUENCE [LARGE SCALE GENOMIC DNA]</scope>
    <source>
        <strain evidence="7">OVI</strain>
    </source>
</reference>
<dbReference type="GeneID" id="92379057"/>
<evidence type="ECO:0000313" key="7">
    <source>
        <dbReference type="EMBL" id="SCU64243.1"/>
    </source>
</evidence>
<dbReference type="AlphaFoldDB" id="A0A1G4HY69"/>
<dbReference type="SUPFAM" id="SSF53335">
    <property type="entry name" value="S-adenosyl-L-methionine-dependent methyltransferases"/>
    <property type="match status" value="1"/>
</dbReference>
<feature type="binding site" evidence="5">
    <location>
        <position position="333"/>
    </location>
    <ligand>
        <name>S-adenosyl-L-methionine</name>
        <dbReference type="ChEBI" id="CHEBI:59789"/>
    </ligand>
</feature>
<dbReference type="GO" id="GO:0003723">
    <property type="term" value="F:RNA binding"/>
    <property type="evidence" value="ECO:0007669"/>
    <property type="project" value="UniProtKB-UniRule"/>
</dbReference>
<comment type="similarity">
    <text evidence="5">Belongs to the class I-like SAM-binding methyltransferase superfamily. RsmB/NOP family.</text>
</comment>
<dbReference type="EMBL" id="CZPT02000020">
    <property type="protein sequence ID" value="SCU64243.1"/>
    <property type="molecule type" value="Genomic_DNA"/>
</dbReference>
<feature type="binding site" evidence="5">
    <location>
        <position position="362"/>
    </location>
    <ligand>
        <name>S-adenosyl-L-methionine</name>
        <dbReference type="ChEBI" id="CHEBI:59789"/>
    </ligand>
</feature>
<dbReference type="InterPro" id="IPR029063">
    <property type="entry name" value="SAM-dependent_MTases_sf"/>
</dbReference>
<name>A0A1G4HY69_TRYEQ</name>
<keyword evidence="3 5" id="KW-0949">S-adenosyl-L-methionine</keyword>
<evidence type="ECO:0000256" key="1">
    <source>
        <dbReference type="ARBA" id="ARBA00022603"/>
    </source>
</evidence>
<dbReference type="PROSITE" id="PS51686">
    <property type="entry name" value="SAM_MT_RSMB_NOP"/>
    <property type="match status" value="1"/>
</dbReference>
<dbReference type="Proteomes" id="UP000195570">
    <property type="component" value="Unassembled WGS sequence"/>
</dbReference>
<feature type="domain" description="SAM-dependent MTase RsmB/NOP-type" evidence="6">
    <location>
        <begin position="167"/>
        <end position="502"/>
    </location>
</feature>
<keyword evidence="4 5" id="KW-0694">RNA-binding</keyword>
<dbReference type="VEuPathDB" id="TriTrypDB:TEOVI_000511700"/>
<keyword evidence="1 5" id="KW-0489">Methyltransferase</keyword>
<comment type="caution">
    <text evidence="7">The sequence shown here is derived from an EMBL/GenBank/DDBJ whole genome shotgun (WGS) entry which is preliminary data.</text>
</comment>
<dbReference type="Gene3D" id="3.40.50.150">
    <property type="entry name" value="Vaccinia Virus protein VP39"/>
    <property type="match status" value="1"/>
</dbReference>